<protein>
    <recommendedName>
        <fullName evidence="3">Reverse transcriptase domain-containing protein</fullName>
    </recommendedName>
</protein>
<reference evidence="1 2" key="1">
    <citation type="journal article" date="2018" name="Front. Plant Sci.">
        <title>Red Clover (Trifolium pratense) and Zigzag Clover (T. medium) - A Picture of Genomic Similarities and Differences.</title>
        <authorList>
            <person name="Dluhosova J."/>
            <person name="Istvanek J."/>
            <person name="Nedelnik J."/>
            <person name="Repkova J."/>
        </authorList>
    </citation>
    <scope>NUCLEOTIDE SEQUENCE [LARGE SCALE GENOMIC DNA]</scope>
    <source>
        <strain evidence="2">cv. 10/8</strain>
        <tissue evidence="1">Leaf</tissue>
    </source>
</reference>
<dbReference type="Proteomes" id="UP000265520">
    <property type="component" value="Unassembled WGS sequence"/>
</dbReference>
<evidence type="ECO:0000313" key="2">
    <source>
        <dbReference type="Proteomes" id="UP000265520"/>
    </source>
</evidence>
<organism evidence="1 2">
    <name type="scientific">Trifolium medium</name>
    <dbReference type="NCBI Taxonomy" id="97028"/>
    <lineage>
        <taxon>Eukaryota</taxon>
        <taxon>Viridiplantae</taxon>
        <taxon>Streptophyta</taxon>
        <taxon>Embryophyta</taxon>
        <taxon>Tracheophyta</taxon>
        <taxon>Spermatophyta</taxon>
        <taxon>Magnoliopsida</taxon>
        <taxon>eudicotyledons</taxon>
        <taxon>Gunneridae</taxon>
        <taxon>Pentapetalae</taxon>
        <taxon>rosids</taxon>
        <taxon>fabids</taxon>
        <taxon>Fabales</taxon>
        <taxon>Fabaceae</taxon>
        <taxon>Papilionoideae</taxon>
        <taxon>50 kb inversion clade</taxon>
        <taxon>NPAAA clade</taxon>
        <taxon>Hologalegina</taxon>
        <taxon>IRL clade</taxon>
        <taxon>Trifolieae</taxon>
        <taxon>Trifolium</taxon>
    </lineage>
</organism>
<feature type="non-terminal residue" evidence="1">
    <location>
        <position position="40"/>
    </location>
</feature>
<dbReference type="InterPro" id="IPR043128">
    <property type="entry name" value="Rev_trsase/Diguanyl_cyclase"/>
</dbReference>
<proteinExistence type="predicted"/>
<name>A0A392W027_9FABA</name>
<keyword evidence="2" id="KW-1185">Reference proteome</keyword>
<dbReference type="Gene3D" id="3.30.70.270">
    <property type="match status" value="1"/>
</dbReference>
<sequence length="40" mass="4516">MDRVFSEQIGKHLEVYIDDVVVKTAEEGEHDKDLADILAS</sequence>
<dbReference type="AlphaFoldDB" id="A0A392W027"/>
<evidence type="ECO:0000313" key="1">
    <source>
        <dbReference type="EMBL" id="MCI92070.1"/>
    </source>
</evidence>
<accession>A0A392W027</accession>
<evidence type="ECO:0008006" key="3">
    <source>
        <dbReference type="Google" id="ProtNLM"/>
    </source>
</evidence>
<dbReference type="EMBL" id="LXQA011290008">
    <property type="protein sequence ID" value="MCI92070.1"/>
    <property type="molecule type" value="Genomic_DNA"/>
</dbReference>
<comment type="caution">
    <text evidence="1">The sequence shown here is derived from an EMBL/GenBank/DDBJ whole genome shotgun (WGS) entry which is preliminary data.</text>
</comment>